<dbReference type="SUPFAM" id="SSF46785">
    <property type="entry name" value="Winged helix' DNA-binding domain"/>
    <property type="match status" value="1"/>
</dbReference>
<evidence type="ECO:0000313" key="10">
    <source>
        <dbReference type="Proteomes" id="UP000011747"/>
    </source>
</evidence>
<keyword evidence="3" id="KW-0238">DNA-binding</keyword>
<keyword evidence="10" id="KW-1185">Reference proteome</keyword>
<evidence type="ECO:0000313" key="9">
    <source>
        <dbReference type="EMBL" id="EHL76132.1"/>
    </source>
</evidence>
<sequence length="153" mass="17980">MGLTSKTDKIAESFIRLLPLIYNKMNKPVANHKAAPKTSDLTHLQFHILEELFHTKEGISMTQLAQNINISKQQLTPLIAKLAENNYVEKAKNDRDRRFVKLMLTEKGKETVKKRWEDFYYLFCEKIGQLDEEDLIDFDYAIHKIIRILEKLD</sequence>
<evidence type="ECO:0000256" key="6">
    <source>
        <dbReference type="ARBA" id="ARBA00047188"/>
    </source>
</evidence>
<dbReference type="HOGENOM" id="CLU_083287_27_4_9"/>
<dbReference type="GeneID" id="87580574"/>
<dbReference type="InterPro" id="IPR055166">
    <property type="entry name" value="Transc_reg_Sar_Rot_HTH"/>
</dbReference>
<comment type="similarity">
    <text evidence="5">Belongs to the SarZ family.</text>
</comment>
<keyword evidence="2" id="KW-0805">Transcription regulation</keyword>
<dbReference type="EMBL" id="ACWF01000132">
    <property type="protein sequence ID" value="EHL76132.1"/>
    <property type="molecule type" value="Genomic_DNA"/>
</dbReference>
<evidence type="ECO:0000256" key="2">
    <source>
        <dbReference type="ARBA" id="ARBA00023015"/>
    </source>
</evidence>
<dbReference type="InterPro" id="IPR036390">
    <property type="entry name" value="WH_DNA-bd_sf"/>
</dbReference>
<evidence type="ECO:0000256" key="5">
    <source>
        <dbReference type="ARBA" id="ARBA00046337"/>
    </source>
</evidence>
<comment type="subcellular location">
    <subcellularLocation>
        <location evidence="1">Cytoplasm</location>
    </subcellularLocation>
</comment>
<dbReference type="PROSITE" id="PS50995">
    <property type="entry name" value="HTH_MARR_2"/>
    <property type="match status" value="1"/>
</dbReference>
<accession>G9QNE6</accession>
<dbReference type="PANTHER" id="PTHR42756:SF1">
    <property type="entry name" value="TRANSCRIPTIONAL REPRESSOR OF EMRAB OPERON"/>
    <property type="match status" value="1"/>
</dbReference>
<name>G9QNE6_9BACI</name>
<organism evidence="9 10">
    <name type="scientific">Bacillus smithii 7_3_47FAA</name>
    <dbReference type="NCBI Taxonomy" id="665952"/>
    <lineage>
        <taxon>Bacteria</taxon>
        <taxon>Bacillati</taxon>
        <taxon>Bacillota</taxon>
        <taxon>Bacilli</taxon>
        <taxon>Bacillales</taxon>
        <taxon>Bacillaceae</taxon>
        <taxon>Bacillus</taxon>
    </lineage>
</organism>
<dbReference type="RefSeq" id="WP_003354843.1">
    <property type="nucleotide sequence ID" value="NZ_JH414760.1"/>
</dbReference>
<proteinExistence type="inferred from homology"/>
<dbReference type="PRINTS" id="PR00598">
    <property type="entry name" value="HTHMARR"/>
</dbReference>
<dbReference type="GO" id="GO:0003677">
    <property type="term" value="F:DNA binding"/>
    <property type="evidence" value="ECO:0007669"/>
    <property type="project" value="UniProtKB-KW"/>
</dbReference>
<protein>
    <recommendedName>
        <fullName evidence="6">HTH-type transcriptional regulator SarZ</fullName>
    </recommendedName>
    <alternativeName>
        <fullName evidence="7">Staphylococcal accessory regulator Z</fullName>
    </alternativeName>
</protein>
<reference evidence="9 10" key="1">
    <citation type="submission" date="2011-09" db="EMBL/GenBank/DDBJ databases">
        <title>The Genome Sequence of Bacillus smithii 7_3_47FAA.</title>
        <authorList>
            <consortium name="The Broad Institute Genome Sequencing Platform"/>
            <person name="Earl A."/>
            <person name="Ward D."/>
            <person name="Feldgarden M."/>
            <person name="Gevers D."/>
            <person name="Daigneault M."/>
            <person name="Strauss J."/>
            <person name="Allen-Vercoe E."/>
            <person name="Young S.K."/>
            <person name="Zeng Q."/>
            <person name="Gargeya S."/>
            <person name="Fitzgerald M."/>
            <person name="Haas B."/>
            <person name="Abouelleil A."/>
            <person name="Alvarado L."/>
            <person name="Arachchi H.M."/>
            <person name="Berlin A."/>
            <person name="Brown A."/>
            <person name="Chapman S.B."/>
            <person name="Chen Z."/>
            <person name="Dunbar C."/>
            <person name="Freedman E."/>
            <person name="Gearin G."/>
            <person name="Goldberg J."/>
            <person name="Griggs A."/>
            <person name="Gujja S."/>
            <person name="Heiman D."/>
            <person name="Howarth C."/>
            <person name="Larson L."/>
            <person name="Lui A."/>
            <person name="MacDonald P.J.P."/>
            <person name="Montmayeur A."/>
            <person name="Murphy C."/>
            <person name="Neiman D."/>
            <person name="Pearson M."/>
            <person name="Priest M."/>
            <person name="Roberts A."/>
            <person name="Saif S."/>
            <person name="Shea T."/>
            <person name="Shenoy N."/>
            <person name="Sisk P."/>
            <person name="Stolte C."/>
            <person name="Sykes S."/>
            <person name="Wortman J."/>
            <person name="Nusbaum C."/>
            <person name="Birren B."/>
        </authorList>
    </citation>
    <scope>NUCLEOTIDE SEQUENCE [LARGE SCALE GENOMIC DNA]</scope>
    <source>
        <strain evidence="9 10">7_3_47FAA</strain>
    </source>
</reference>
<dbReference type="SMART" id="SM00347">
    <property type="entry name" value="HTH_MARR"/>
    <property type="match status" value="1"/>
</dbReference>
<keyword evidence="4" id="KW-0804">Transcription</keyword>
<dbReference type="InterPro" id="IPR000835">
    <property type="entry name" value="HTH_MarR-typ"/>
</dbReference>
<evidence type="ECO:0000259" key="8">
    <source>
        <dbReference type="PROSITE" id="PS50995"/>
    </source>
</evidence>
<dbReference type="GO" id="GO:0003700">
    <property type="term" value="F:DNA-binding transcription factor activity"/>
    <property type="evidence" value="ECO:0007669"/>
    <property type="project" value="InterPro"/>
</dbReference>
<dbReference type="Proteomes" id="UP000011747">
    <property type="component" value="Unassembled WGS sequence"/>
</dbReference>
<dbReference type="Pfam" id="PF22381">
    <property type="entry name" value="Staph_reg_Sar_Rot"/>
    <property type="match status" value="1"/>
</dbReference>
<dbReference type="GO" id="GO:0005737">
    <property type="term" value="C:cytoplasm"/>
    <property type="evidence" value="ECO:0007669"/>
    <property type="project" value="UniProtKB-SubCell"/>
</dbReference>
<dbReference type="PATRIC" id="fig|665952.3.peg.2645"/>
<dbReference type="Gene3D" id="1.10.10.10">
    <property type="entry name" value="Winged helix-like DNA-binding domain superfamily/Winged helix DNA-binding domain"/>
    <property type="match status" value="1"/>
</dbReference>
<dbReference type="InterPro" id="IPR036388">
    <property type="entry name" value="WH-like_DNA-bd_sf"/>
</dbReference>
<comment type="caution">
    <text evidence="9">The sequence shown here is derived from an EMBL/GenBank/DDBJ whole genome shotgun (WGS) entry which is preliminary data.</text>
</comment>
<dbReference type="PANTHER" id="PTHR42756">
    <property type="entry name" value="TRANSCRIPTIONAL REGULATOR, MARR"/>
    <property type="match status" value="1"/>
</dbReference>
<evidence type="ECO:0000256" key="3">
    <source>
        <dbReference type="ARBA" id="ARBA00023125"/>
    </source>
</evidence>
<evidence type="ECO:0000256" key="7">
    <source>
        <dbReference type="ARBA" id="ARBA00047207"/>
    </source>
</evidence>
<evidence type="ECO:0000256" key="1">
    <source>
        <dbReference type="ARBA" id="ARBA00004496"/>
    </source>
</evidence>
<evidence type="ECO:0000256" key="4">
    <source>
        <dbReference type="ARBA" id="ARBA00023163"/>
    </source>
</evidence>
<feature type="domain" description="HTH marR-type" evidence="8">
    <location>
        <begin position="11"/>
        <end position="153"/>
    </location>
</feature>
<gene>
    <name evidence="9" type="ORF">HMPREF1015_02689</name>
</gene>
<dbReference type="AlphaFoldDB" id="G9QNE6"/>